<feature type="region of interest" description="Disordered" evidence="1">
    <location>
        <begin position="31"/>
        <end position="76"/>
    </location>
</feature>
<dbReference type="Proteomes" id="UP001596545">
    <property type="component" value="Unassembled WGS sequence"/>
</dbReference>
<dbReference type="Pfam" id="PF11376">
    <property type="entry name" value="DUF3179"/>
    <property type="match status" value="1"/>
</dbReference>
<sequence>MKRSRRSALAGLAAVGGAGVAGCLGGVVRDSFGDGAGSRGEEEAGDGSNGDGSDGDGRSDGDGGRDDSNAGGRPPTVEADYHLAYEADELRSEALSGGVGKDGIPSIDEPSFRPIEEANYAEGIPVFGVARGGEAKAYPRHVLSRHEIVNDAIGGEPIAVTYCPLTGTAQGFRRGDTTFGVSGRLVNSNLIMYDRATDSRWPQMLATGIDGPMAGETLDEFRVVWTTANAWAERHPESLVMTDETGYIRRYETDPYGSYAPLGGYYAKEPTLFPPLSSPDEGHPKSVVIGARTEAGAVAFDKETLLAERVLTGGVPDGDGGEEPVVAVADPGLFTGYVYRNPDGLTVEPDGDAYRVGSEGGGFAAADLPLEPVLALDAMWFAWAGFYPDTAFVGEHTGAGYGR</sequence>
<gene>
    <name evidence="2" type="ORF">ACFQMF_08405</name>
</gene>
<protein>
    <submittedName>
        <fullName evidence="2">DUF3179 domain-containing protein</fullName>
    </submittedName>
</protein>
<dbReference type="RefSeq" id="WP_256409009.1">
    <property type="nucleotide sequence ID" value="NZ_JANHDN010000004.1"/>
</dbReference>
<dbReference type="PROSITE" id="PS51257">
    <property type="entry name" value="PROKAR_LIPOPROTEIN"/>
    <property type="match status" value="1"/>
</dbReference>
<keyword evidence="3" id="KW-1185">Reference proteome</keyword>
<dbReference type="AlphaFoldDB" id="A0ABD6AMC5"/>
<proteinExistence type="predicted"/>
<evidence type="ECO:0000256" key="1">
    <source>
        <dbReference type="SAM" id="MobiDB-lite"/>
    </source>
</evidence>
<dbReference type="PROSITE" id="PS51318">
    <property type="entry name" value="TAT"/>
    <property type="match status" value="1"/>
</dbReference>
<organism evidence="2 3">
    <name type="scientific">Halorubrum rutilum</name>
    <dbReference type="NCBI Taxonomy" id="1364933"/>
    <lineage>
        <taxon>Archaea</taxon>
        <taxon>Methanobacteriati</taxon>
        <taxon>Methanobacteriota</taxon>
        <taxon>Stenosarchaea group</taxon>
        <taxon>Halobacteria</taxon>
        <taxon>Halobacteriales</taxon>
        <taxon>Haloferacaceae</taxon>
        <taxon>Halorubrum</taxon>
    </lineage>
</organism>
<evidence type="ECO:0000313" key="2">
    <source>
        <dbReference type="EMBL" id="MFC7324599.1"/>
    </source>
</evidence>
<dbReference type="InterPro" id="IPR021516">
    <property type="entry name" value="DUF3179"/>
</dbReference>
<feature type="compositionally biased region" description="Basic and acidic residues" evidence="1">
    <location>
        <begin position="55"/>
        <end position="68"/>
    </location>
</feature>
<dbReference type="InterPro" id="IPR006311">
    <property type="entry name" value="TAT_signal"/>
</dbReference>
<evidence type="ECO:0000313" key="3">
    <source>
        <dbReference type="Proteomes" id="UP001596545"/>
    </source>
</evidence>
<comment type="caution">
    <text evidence="2">The sequence shown here is derived from an EMBL/GenBank/DDBJ whole genome shotgun (WGS) entry which is preliminary data.</text>
</comment>
<reference evidence="2 3" key="1">
    <citation type="journal article" date="2019" name="Int. J. Syst. Evol. Microbiol.">
        <title>The Global Catalogue of Microorganisms (GCM) 10K type strain sequencing project: providing services to taxonomists for standard genome sequencing and annotation.</title>
        <authorList>
            <consortium name="The Broad Institute Genomics Platform"/>
            <consortium name="The Broad Institute Genome Sequencing Center for Infectious Disease"/>
            <person name="Wu L."/>
            <person name="Ma J."/>
        </authorList>
    </citation>
    <scope>NUCLEOTIDE SEQUENCE [LARGE SCALE GENOMIC DNA]</scope>
    <source>
        <strain evidence="2 3">CGMCC 1.12554</strain>
    </source>
</reference>
<dbReference type="EMBL" id="JBHTBL010000005">
    <property type="protein sequence ID" value="MFC7324599.1"/>
    <property type="molecule type" value="Genomic_DNA"/>
</dbReference>
<accession>A0ABD6AMC5</accession>
<name>A0ABD6AMC5_9EURY</name>